<keyword evidence="2" id="KW-0805">Transcription regulation</keyword>
<dbReference type="STRING" id="218851.A0A2G5F489"/>
<sequence>MSSNIDRQLTPSITFLKIILEDDRNVLIALAKCPEIICDDPNNTPLRNLKFLEEKGLDSSLISRFVLIFPIVLLLSPEQLYVSYKIAEGIGFKKFLCMMSGAGIKFNAYDKILKGFGFSEESCVSLLKRWSPLFFILGSEKLKEKLDFLLEVVDFLTVKKYPYLLCLSLEGRIIPRYEIIHNLQSIGLLQDDEVDFAKVFLMPTSSFLDEYVHNFEVQYGIDMIPDCEDQQRNKDFDFGDYELEEMASFSSKMLDLDPKTITQNP</sequence>
<dbReference type="InterPro" id="IPR038538">
    <property type="entry name" value="MTERF_sf"/>
</dbReference>
<keyword evidence="2" id="KW-0804">Transcription</keyword>
<evidence type="ECO:0000256" key="3">
    <source>
        <dbReference type="ARBA" id="ARBA00022946"/>
    </source>
</evidence>
<dbReference type="Gene3D" id="1.25.70.10">
    <property type="entry name" value="Transcription termination factor 3, mitochondrial"/>
    <property type="match status" value="1"/>
</dbReference>
<evidence type="ECO:0000313" key="5">
    <source>
        <dbReference type="Proteomes" id="UP000230069"/>
    </source>
</evidence>
<dbReference type="GO" id="GO:0006353">
    <property type="term" value="P:DNA-templated transcription termination"/>
    <property type="evidence" value="ECO:0007669"/>
    <property type="project" value="UniProtKB-KW"/>
</dbReference>
<reference evidence="4 5" key="1">
    <citation type="submission" date="2017-09" db="EMBL/GenBank/DDBJ databases">
        <title>WGS assembly of Aquilegia coerulea Goldsmith.</title>
        <authorList>
            <person name="Hodges S."/>
            <person name="Kramer E."/>
            <person name="Nordborg M."/>
            <person name="Tomkins J."/>
            <person name="Borevitz J."/>
            <person name="Derieg N."/>
            <person name="Yan J."/>
            <person name="Mihaltcheva S."/>
            <person name="Hayes R.D."/>
            <person name="Rokhsar D."/>
        </authorList>
    </citation>
    <scope>NUCLEOTIDE SEQUENCE [LARGE SCALE GENOMIC DNA]</scope>
    <source>
        <strain evidence="5">cv. Goldsmith</strain>
    </source>
</reference>
<dbReference type="PANTHER" id="PTHR13068:SF173">
    <property type="entry name" value="EMB|CAB62602.1"/>
    <property type="match status" value="1"/>
</dbReference>
<dbReference type="PANTHER" id="PTHR13068">
    <property type="entry name" value="CGI-12 PROTEIN-RELATED"/>
    <property type="match status" value="1"/>
</dbReference>
<evidence type="ECO:0000313" key="4">
    <source>
        <dbReference type="EMBL" id="PIA62838.1"/>
    </source>
</evidence>
<dbReference type="OrthoDB" id="637682at2759"/>
<proteinExistence type="inferred from homology"/>
<dbReference type="GO" id="GO:0003676">
    <property type="term" value="F:nucleic acid binding"/>
    <property type="evidence" value="ECO:0007669"/>
    <property type="project" value="InterPro"/>
</dbReference>
<keyword evidence="2" id="KW-0806">Transcription termination</keyword>
<gene>
    <name evidence="4" type="ORF">AQUCO_00200688v1</name>
</gene>
<protein>
    <submittedName>
        <fullName evidence="4">Uncharacterized protein</fullName>
    </submittedName>
</protein>
<keyword evidence="5" id="KW-1185">Reference proteome</keyword>
<evidence type="ECO:0000256" key="2">
    <source>
        <dbReference type="ARBA" id="ARBA00022472"/>
    </source>
</evidence>
<dbReference type="InParanoid" id="A0A2G5F489"/>
<dbReference type="Pfam" id="PF02536">
    <property type="entry name" value="mTERF"/>
    <property type="match status" value="1"/>
</dbReference>
<comment type="similarity">
    <text evidence="1">Belongs to the mTERF family.</text>
</comment>
<name>A0A2G5F489_AQUCA</name>
<organism evidence="4 5">
    <name type="scientific">Aquilegia coerulea</name>
    <name type="common">Rocky mountain columbine</name>
    <dbReference type="NCBI Taxonomy" id="218851"/>
    <lineage>
        <taxon>Eukaryota</taxon>
        <taxon>Viridiplantae</taxon>
        <taxon>Streptophyta</taxon>
        <taxon>Embryophyta</taxon>
        <taxon>Tracheophyta</taxon>
        <taxon>Spermatophyta</taxon>
        <taxon>Magnoliopsida</taxon>
        <taxon>Ranunculales</taxon>
        <taxon>Ranunculaceae</taxon>
        <taxon>Thalictroideae</taxon>
        <taxon>Aquilegia</taxon>
    </lineage>
</organism>
<keyword evidence="3" id="KW-0809">Transit peptide</keyword>
<evidence type="ECO:0000256" key="1">
    <source>
        <dbReference type="ARBA" id="ARBA00007692"/>
    </source>
</evidence>
<dbReference type="SMART" id="SM00733">
    <property type="entry name" value="Mterf"/>
    <property type="match status" value="3"/>
</dbReference>
<dbReference type="AlphaFoldDB" id="A0A2G5F489"/>
<dbReference type="Proteomes" id="UP000230069">
    <property type="component" value="Unassembled WGS sequence"/>
</dbReference>
<dbReference type="InterPro" id="IPR003690">
    <property type="entry name" value="MTERF"/>
</dbReference>
<accession>A0A2G5F489</accession>
<dbReference type="EMBL" id="KZ305019">
    <property type="protein sequence ID" value="PIA62838.1"/>
    <property type="molecule type" value="Genomic_DNA"/>
</dbReference>